<gene>
    <name evidence="2" type="ORF">EDC18_10188</name>
</gene>
<reference evidence="2 3" key="1">
    <citation type="submission" date="2019-03" db="EMBL/GenBank/DDBJ databases">
        <title>Genomic Encyclopedia of Type Strains, Phase IV (KMG-IV): sequencing the most valuable type-strain genomes for metagenomic binning, comparative biology and taxonomic classification.</title>
        <authorList>
            <person name="Goeker M."/>
        </authorList>
    </citation>
    <scope>NUCLEOTIDE SEQUENCE [LARGE SCALE GENOMIC DNA]</scope>
    <source>
        <strain evidence="2 3">DSM 24629</strain>
    </source>
</reference>
<evidence type="ECO:0000313" key="3">
    <source>
        <dbReference type="Proteomes" id="UP000294902"/>
    </source>
</evidence>
<evidence type="ECO:0000313" key="2">
    <source>
        <dbReference type="EMBL" id="TCT16792.1"/>
    </source>
</evidence>
<sequence length="324" mass="35361">MSNCKICFDKSGGKVMGRAVDTVCPACRPEPISPLEDACVCPPLGEPELLTIVAPAVFDECGINLCKVVSIPNCVLANYPSLAAIDVEIIDIDFKVGCPEGSEVNFIPRRHNCIRVTLSNICVRFAVKLLDPECRILDTFCFSTEYLPSSPEDPDFDEETNPTSITVDLYAPYGVSYIDCAGECLPTINFLGFVEDNECRNNSLRQGLNVQGLAKVIKADFEEGLVALGITLYLKTVYFVQYKIRHAGLCVPPKCVPIGPIIDDACLKFVEGDLLEQSIQPLELCQKPKSFKKSFPVEDPTPSLEAPIAAPKGPVSPVGDRRHC</sequence>
<evidence type="ECO:0000256" key="1">
    <source>
        <dbReference type="SAM" id="MobiDB-lite"/>
    </source>
</evidence>
<dbReference type="Proteomes" id="UP000294902">
    <property type="component" value="Unassembled WGS sequence"/>
</dbReference>
<proteinExistence type="predicted"/>
<organism evidence="2 3">
    <name type="scientific">Natranaerovirga pectinivora</name>
    <dbReference type="NCBI Taxonomy" id="682400"/>
    <lineage>
        <taxon>Bacteria</taxon>
        <taxon>Bacillati</taxon>
        <taxon>Bacillota</taxon>
        <taxon>Clostridia</taxon>
        <taxon>Lachnospirales</taxon>
        <taxon>Natranaerovirgaceae</taxon>
        <taxon>Natranaerovirga</taxon>
    </lineage>
</organism>
<dbReference type="AlphaFoldDB" id="A0A4R3MPN0"/>
<accession>A0A4R3MPN0</accession>
<dbReference type="OrthoDB" id="2065066at2"/>
<name>A0A4R3MPN0_9FIRM</name>
<comment type="caution">
    <text evidence="2">The sequence shown here is derived from an EMBL/GenBank/DDBJ whole genome shotgun (WGS) entry which is preliminary data.</text>
</comment>
<feature type="region of interest" description="Disordered" evidence="1">
    <location>
        <begin position="296"/>
        <end position="324"/>
    </location>
</feature>
<keyword evidence="3" id="KW-1185">Reference proteome</keyword>
<protein>
    <submittedName>
        <fullName evidence="2">Uncharacterized protein</fullName>
    </submittedName>
</protein>
<dbReference type="RefSeq" id="WP_132249142.1">
    <property type="nucleotide sequence ID" value="NZ_SMAL01000001.1"/>
</dbReference>
<dbReference type="EMBL" id="SMAL01000001">
    <property type="protein sequence ID" value="TCT16792.1"/>
    <property type="molecule type" value="Genomic_DNA"/>
</dbReference>